<keyword evidence="2" id="KW-1185">Reference proteome</keyword>
<accession>A0ABS9UHU2</accession>
<sequence>MQPVIRKIEALVLSISVQSGVGIIETISEKDETKKAILKITGQTPLLTKDGHRIGVSAIPVKGRIIAFVDSKTPLPMVSPPQTTPLLVIFDQYDKKGEVVIGAFDEMQYSEQLKLKLHIKDSTEMVDLQGKRVEKEELIGKILIVFYSTTTRSIPAQTNPTKIIVTDVLSTE</sequence>
<evidence type="ECO:0000313" key="1">
    <source>
        <dbReference type="EMBL" id="MCH7323818.1"/>
    </source>
</evidence>
<protein>
    <submittedName>
        <fullName evidence="1">Uncharacterized protein</fullName>
    </submittedName>
</protein>
<dbReference type="EMBL" id="JAKZFC010000010">
    <property type="protein sequence ID" value="MCH7323818.1"/>
    <property type="molecule type" value="Genomic_DNA"/>
</dbReference>
<comment type="caution">
    <text evidence="1">The sequence shown here is derived from an EMBL/GenBank/DDBJ whole genome shotgun (WGS) entry which is preliminary data.</text>
</comment>
<name>A0ABS9UHU2_9BACL</name>
<evidence type="ECO:0000313" key="2">
    <source>
        <dbReference type="Proteomes" id="UP001316087"/>
    </source>
</evidence>
<proteinExistence type="predicted"/>
<dbReference type="Proteomes" id="UP001316087">
    <property type="component" value="Unassembled WGS sequence"/>
</dbReference>
<organism evidence="1 2">
    <name type="scientific">Solibacillus palustris</name>
    <dbReference type="NCBI Taxonomy" id="2908203"/>
    <lineage>
        <taxon>Bacteria</taxon>
        <taxon>Bacillati</taxon>
        <taxon>Bacillota</taxon>
        <taxon>Bacilli</taxon>
        <taxon>Bacillales</taxon>
        <taxon>Caryophanaceae</taxon>
        <taxon>Solibacillus</taxon>
    </lineage>
</organism>
<gene>
    <name evidence="1" type="ORF">LZ480_18265</name>
</gene>
<dbReference type="RefSeq" id="WP_241370977.1">
    <property type="nucleotide sequence ID" value="NZ_JAKZFC010000010.1"/>
</dbReference>
<reference evidence="1 2" key="1">
    <citation type="submission" date="2022-03" db="EMBL/GenBank/DDBJ databases">
        <authorList>
            <person name="Jo J.-H."/>
            <person name="Im W.-T."/>
        </authorList>
    </citation>
    <scope>NUCLEOTIDE SEQUENCE [LARGE SCALE GENOMIC DNA]</scope>
    <source>
        <strain evidence="1 2">MA9</strain>
    </source>
</reference>